<dbReference type="InterPro" id="IPR011010">
    <property type="entry name" value="DNA_brk_join_enz"/>
</dbReference>
<dbReference type="Pfam" id="PF00589">
    <property type="entry name" value="Phage_integrase"/>
    <property type="match status" value="1"/>
</dbReference>
<dbReference type="PROSITE" id="PS51900">
    <property type="entry name" value="CB"/>
    <property type="match status" value="1"/>
</dbReference>
<evidence type="ECO:0000259" key="7">
    <source>
        <dbReference type="PROSITE" id="PS51898"/>
    </source>
</evidence>
<evidence type="ECO:0000256" key="3">
    <source>
        <dbReference type="ARBA" id="ARBA00023125"/>
    </source>
</evidence>
<sequence>MSLTAVQVKNAKPGPRPYKETDERGMYLLVQTSGSKLWRLNYRFGGKSKTLALGAYPDVSLAAAREKRDEARRLLTSGIDPSQAKRAEKAAVRTSTANSFEVVAREWLAKQNLADSTRTKVLWLFESLTFPWIGTRPIKDITAPELLAVLRRVEARGKLHTAQGIKQRCGQVFRYAVATGRAERDPSGDLRGALATPKTRHRASITDPTKIGPLLRAIDGYQGSIVTACALKLAPLLFVRPGELRHAEWSEFDLASAEWRIPAAKMKMRQTHIVPLSMQGIAVLKELNPLTGSSRYVFPSIRSHRDPMSENTVLAALRRMGYSGEEMSGHGFRSMASTRLHEMGWPHAAIERQLAHAERNKVSAAYNYAEHLPERRKMMQAWADYLDVLRDNRNVVEGNFGRVA</sequence>
<dbReference type="GO" id="GO:0015074">
    <property type="term" value="P:DNA integration"/>
    <property type="evidence" value="ECO:0007669"/>
    <property type="project" value="UniProtKB-KW"/>
</dbReference>
<keyword evidence="4" id="KW-0233">DNA recombination</keyword>
<dbReference type="GO" id="GO:0006310">
    <property type="term" value="P:DNA recombination"/>
    <property type="evidence" value="ECO:0007669"/>
    <property type="project" value="UniProtKB-KW"/>
</dbReference>
<dbReference type="EMBL" id="QANS01000010">
    <property type="protein sequence ID" value="PTU28232.1"/>
    <property type="molecule type" value="Genomic_DNA"/>
</dbReference>
<comment type="similarity">
    <text evidence="1">Belongs to the 'phage' integrase family.</text>
</comment>
<dbReference type="Gene3D" id="1.10.150.130">
    <property type="match status" value="1"/>
</dbReference>
<evidence type="ECO:0000256" key="5">
    <source>
        <dbReference type="PROSITE-ProRule" id="PRU01248"/>
    </source>
</evidence>
<accession>A0A2T5MB71</accession>
<feature type="domain" description="Tyr recombinase" evidence="7">
    <location>
        <begin position="201"/>
        <end position="384"/>
    </location>
</feature>
<evidence type="ECO:0000256" key="2">
    <source>
        <dbReference type="ARBA" id="ARBA00022908"/>
    </source>
</evidence>
<gene>
    <name evidence="9" type="ORF">CJD38_17945</name>
</gene>
<dbReference type="PANTHER" id="PTHR30629">
    <property type="entry name" value="PROPHAGE INTEGRASE"/>
    <property type="match status" value="1"/>
</dbReference>
<evidence type="ECO:0000313" key="9">
    <source>
        <dbReference type="EMBL" id="PTU28232.1"/>
    </source>
</evidence>
<keyword evidence="2" id="KW-0229">DNA integration</keyword>
<evidence type="ECO:0000256" key="1">
    <source>
        <dbReference type="ARBA" id="ARBA00008857"/>
    </source>
</evidence>
<protein>
    <submittedName>
        <fullName evidence="9">Integrase</fullName>
    </submittedName>
</protein>
<comment type="caution">
    <text evidence="9">The sequence shown here is derived from an EMBL/GenBank/DDBJ whole genome shotgun (WGS) entry which is preliminary data.</text>
</comment>
<dbReference type="InterPro" id="IPR050808">
    <property type="entry name" value="Phage_Integrase"/>
</dbReference>
<dbReference type="InterPro" id="IPR044068">
    <property type="entry name" value="CB"/>
</dbReference>
<dbReference type="Pfam" id="PF22022">
    <property type="entry name" value="Phage_int_M"/>
    <property type="match status" value="1"/>
</dbReference>
<dbReference type="GO" id="GO:0003677">
    <property type="term" value="F:DNA binding"/>
    <property type="evidence" value="ECO:0007669"/>
    <property type="project" value="UniProtKB-UniRule"/>
</dbReference>
<feature type="region of interest" description="Disordered" evidence="6">
    <location>
        <begin position="1"/>
        <end position="20"/>
    </location>
</feature>
<evidence type="ECO:0000313" key="10">
    <source>
        <dbReference type="Proteomes" id="UP000244248"/>
    </source>
</evidence>
<evidence type="ECO:0000256" key="4">
    <source>
        <dbReference type="ARBA" id="ARBA00023172"/>
    </source>
</evidence>
<name>A0A2T5MB71_9GAMM</name>
<dbReference type="AlphaFoldDB" id="A0A2T5MB71"/>
<keyword evidence="3 5" id="KW-0238">DNA-binding</keyword>
<dbReference type="PANTHER" id="PTHR30629:SF2">
    <property type="entry name" value="PROPHAGE INTEGRASE INTS-RELATED"/>
    <property type="match status" value="1"/>
</dbReference>
<keyword evidence="10" id="KW-1185">Reference proteome</keyword>
<feature type="domain" description="Core-binding (CB)" evidence="8">
    <location>
        <begin position="98"/>
        <end position="177"/>
    </location>
</feature>
<dbReference type="InterPro" id="IPR053876">
    <property type="entry name" value="Phage_int_M"/>
</dbReference>
<dbReference type="Pfam" id="PF13356">
    <property type="entry name" value="Arm-DNA-bind_3"/>
    <property type="match status" value="1"/>
</dbReference>
<dbReference type="InterPro" id="IPR038488">
    <property type="entry name" value="Integrase_DNA-bd_sf"/>
</dbReference>
<dbReference type="InterPro" id="IPR002104">
    <property type="entry name" value="Integrase_catalytic"/>
</dbReference>
<dbReference type="Gene3D" id="1.10.443.10">
    <property type="entry name" value="Intergrase catalytic core"/>
    <property type="match status" value="1"/>
</dbReference>
<proteinExistence type="inferred from homology"/>
<reference evidence="9 10" key="1">
    <citation type="submission" date="2018-04" db="EMBL/GenBank/DDBJ databases">
        <title>Novel species isolated from glacier.</title>
        <authorList>
            <person name="Liu Q."/>
            <person name="Xin Y.-H."/>
        </authorList>
    </citation>
    <scope>NUCLEOTIDE SEQUENCE [LARGE SCALE GENOMIC DNA]</scope>
    <source>
        <strain evidence="9 10">GT1R17</strain>
    </source>
</reference>
<evidence type="ECO:0000256" key="6">
    <source>
        <dbReference type="SAM" id="MobiDB-lite"/>
    </source>
</evidence>
<dbReference type="InterPro" id="IPR010998">
    <property type="entry name" value="Integrase_recombinase_N"/>
</dbReference>
<dbReference type="PROSITE" id="PS51898">
    <property type="entry name" value="TYR_RECOMBINASE"/>
    <property type="match status" value="1"/>
</dbReference>
<dbReference type="CDD" id="cd00801">
    <property type="entry name" value="INT_P4_C"/>
    <property type="match status" value="1"/>
</dbReference>
<dbReference type="OrthoDB" id="9795573at2"/>
<dbReference type="InterPro" id="IPR013762">
    <property type="entry name" value="Integrase-like_cat_sf"/>
</dbReference>
<dbReference type="RefSeq" id="WP_107941821.1">
    <property type="nucleotide sequence ID" value="NZ_QANS01000010.1"/>
</dbReference>
<dbReference type="SUPFAM" id="SSF56349">
    <property type="entry name" value="DNA breaking-rejoining enzymes"/>
    <property type="match status" value="1"/>
</dbReference>
<organism evidence="9 10">
    <name type="scientific">Stenotrophobium rhamnosiphilum</name>
    <dbReference type="NCBI Taxonomy" id="2029166"/>
    <lineage>
        <taxon>Bacteria</taxon>
        <taxon>Pseudomonadati</taxon>
        <taxon>Pseudomonadota</taxon>
        <taxon>Gammaproteobacteria</taxon>
        <taxon>Nevskiales</taxon>
        <taxon>Nevskiaceae</taxon>
        <taxon>Stenotrophobium</taxon>
    </lineage>
</organism>
<dbReference type="Proteomes" id="UP000244248">
    <property type="component" value="Unassembled WGS sequence"/>
</dbReference>
<evidence type="ECO:0000259" key="8">
    <source>
        <dbReference type="PROSITE" id="PS51900"/>
    </source>
</evidence>
<dbReference type="Gene3D" id="3.30.160.390">
    <property type="entry name" value="Integrase, DNA-binding domain"/>
    <property type="match status" value="1"/>
</dbReference>
<dbReference type="InterPro" id="IPR025166">
    <property type="entry name" value="Integrase_DNA_bind_dom"/>
</dbReference>